<proteinExistence type="predicted"/>
<dbReference type="SUPFAM" id="SSF46785">
    <property type="entry name" value="Winged helix' DNA-binding domain"/>
    <property type="match status" value="1"/>
</dbReference>
<evidence type="ECO:0000313" key="1">
    <source>
        <dbReference type="EMBL" id="OGH75651.1"/>
    </source>
</evidence>
<name>A0A1F6MVL7_9BACT</name>
<dbReference type="EMBL" id="MFQN01000004">
    <property type="protein sequence ID" value="OGH75651.1"/>
    <property type="molecule type" value="Genomic_DNA"/>
</dbReference>
<dbReference type="InterPro" id="IPR011991">
    <property type="entry name" value="ArsR-like_HTH"/>
</dbReference>
<organism evidence="1 2">
    <name type="scientific">Candidatus Magasanikbacteria bacterium RIFCSPLOWO2_12_FULL_43_12</name>
    <dbReference type="NCBI Taxonomy" id="1798692"/>
    <lineage>
        <taxon>Bacteria</taxon>
        <taxon>Candidatus Magasanikiibacteriota</taxon>
    </lineage>
</organism>
<evidence type="ECO:0000313" key="2">
    <source>
        <dbReference type="Proteomes" id="UP000178347"/>
    </source>
</evidence>
<dbReference type="AlphaFoldDB" id="A0A1F6MVL7"/>
<sequence length="166" mass="18684">MKTDTSQKILDFIKKNRQASPKKLVNYTGFGAPAIFRQLKKLQNRGLLAKTGKPPRVYYHLPLEKNLPKINNVSEALSVTIHLKKFGRFLSARPYGQQTWLALQPLLAKKISGKEKIFIDFAGVQVLCPGWADEFISSLKKRYPKQVVLLPSNNASVKMSLEFVGG</sequence>
<dbReference type="InterPro" id="IPR036388">
    <property type="entry name" value="WH-like_DNA-bd_sf"/>
</dbReference>
<comment type="caution">
    <text evidence="1">The sequence shown here is derived from an EMBL/GenBank/DDBJ whole genome shotgun (WGS) entry which is preliminary data.</text>
</comment>
<dbReference type="Gene3D" id="1.10.10.10">
    <property type="entry name" value="Winged helix-like DNA-binding domain superfamily/Winged helix DNA-binding domain"/>
    <property type="match status" value="1"/>
</dbReference>
<dbReference type="InterPro" id="IPR036390">
    <property type="entry name" value="WH_DNA-bd_sf"/>
</dbReference>
<dbReference type="STRING" id="1798692.A3G00_04115"/>
<accession>A0A1F6MVL7</accession>
<dbReference type="CDD" id="cd00090">
    <property type="entry name" value="HTH_ARSR"/>
    <property type="match status" value="1"/>
</dbReference>
<protein>
    <submittedName>
        <fullName evidence="1">Uncharacterized protein</fullName>
    </submittedName>
</protein>
<dbReference type="Proteomes" id="UP000178347">
    <property type="component" value="Unassembled WGS sequence"/>
</dbReference>
<reference evidence="1 2" key="1">
    <citation type="journal article" date="2016" name="Nat. Commun.">
        <title>Thousands of microbial genomes shed light on interconnected biogeochemical processes in an aquifer system.</title>
        <authorList>
            <person name="Anantharaman K."/>
            <person name="Brown C.T."/>
            <person name="Hug L.A."/>
            <person name="Sharon I."/>
            <person name="Castelle C.J."/>
            <person name="Probst A.J."/>
            <person name="Thomas B.C."/>
            <person name="Singh A."/>
            <person name="Wilkins M.J."/>
            <person name="Karaoz U."/>
            <person name="Brodie E.L."/>
            <person name="Williams K.H."/>
            <person name="Hubbard S.S."/>
            <person name="Banfield J.F."/>
        </authorList>
    </citation>
    <scope>NUCLEOTIDE SEQUENCE [LARGE SCALE GENOMIC DNA]</scope>
</reference>
<gene>
    <name evidence="1" type="ORF">A3G00_04115</name>
</gene>